<feature type="region of interest" description="Disordered" evidence="1">
    <location>
        <begin position="1"/>
        <end position="25"/>
    </location>
</feature>
<dbReference type="InterPro" id="IPR013103">
    <property type="entry name" value="RVT_2"/>
</dbReference>
<protein>
    <submittedName>
        <fullName evidence="3">Copia protein</fullName>
    </submittedName>
</protein>
<evidence type="ECO:0000313" key="3">
    <source>
        <dbReference type="EMBL" id="GEU92100.1"/>
    </source>
</evidence>
<dbReference type="EMBL" id="BKCJ010010551">
    <property type="protein sequence ID" value="GEU92100.1"/>
    <property type="molecule type" value="Genomic_DNA"/>
</dbReference>
<dbReference type="AlphaFoldDB" id="A0A699GQW9"/>
<proteinExistence type="predicted"/>
<dbReference type="Pfam" id="PF07727">
    <property type="entry name" value="RVT_2"/>
    <property type="match status" value="1"/>
</dbReference>
<gene>
    <name evidence="3" type="ORF">Tci_064078</name>
</gene>
<organism evidence="3">
    <name type="scientific">Tanacetum cinerariifolium</name>
    <name type="common">Dalmatian daisy</name>
    <name type="synonym">Chrysanthemum cinerariifolium</name>
    <dbReference type="NCBI Taxonomy" id="118510"/>
    <lineage>
        <taxon>Eukaryota</taxon>
        <taxon>Viridiplantae</taxon>
        <taxon>Streptophyta</taxon>
        <taxon>Embryophyta</taxon>
        <taxon>Tracheophyta</taxon>
        <taxon>Spermatophyta</taxon>
        <taxon>Magnoliopsida</taxon>
        <taxon>eudicotyledons</taxon>
        <taxon>Gunneridae</taxon>
        <taxon>Pentapetalae</taxon>
        <taxon>asterids</taxon>
        <taxon>campanulids</taxon>
        <taxon>Asterales</taxon>
        <taxon>Asteraceae</taxon>
        <taxon>Asteroideae</taxon>
        <taxon>Anthemideae</taxon>
        <taxon>Anthemidinae</taxon>
        <taxon>Tanacetum</taxon>
    </lineage>
</organism>
<feature type="domain" description="Reverse transcriptase Ty1/copia-type" evidence="2">
    <location>
        <begin position="69"/>
        <end position="158"/>
    </location>
</feature>
<comment type="caution">
    <text evidence="3">The sequence shown here is derived from an EMBL/GenBank/DDBJ whole genome shotgun (WGS) entry which is preliminary data.</text>
</comment>
<sequence>MKIEESLNVKFNESPLPKSPPLEDDDVLECDIIENKEKDLEIKENDPLNKEIIKIKESKDHPLETSIDENGVVSRNKSRLVAQGYNQQERIDFNETYAPVARLESIRILLDYDCAHDFELFQMDVRSDFLNGFINEEVYVAQTPGFIYFEKPNHVFNSKRLFTILNKHPKLGMIDSRIPLFLSNWSTALRRFARGGAKMTQFDDLKAVIGSVSLMDHRDTIDPNTSYIIKFKMPKEKKLNLKRTVRISVCLCCFSNPQPVSPPYHPQSAPPLTPNASPSLSPIISLGISPSKVLLTLKTTPPPLTFPLLALTQPSKHSSPLAINLDPIKLLFSTPHTSPQTVFDTLEDLPPTITKPSPPRPSFDFIKFLANEPPPIMAMEPPVPPMPPQLPTFP</sequence>
<reference evidence="3" key="1">
    <citation type="journal article" date="2019" name="Sci. Rep.">
        <title>Draft genome of Tanacetum cinerariifolium, the natural source of mosquito coil.</title>
        <authorList>
            <person name="Yamashiro T."/>
            <person name="Shiraishi A."/>
            <person name="Satake H."/>
            <person name="Nakayama K."/>
        </authorList>
    </citation>
    <scope>NUCLEOTIDE SEQUENCE</scope>
</reference>
<evidence type="ECO:0000259" key="2">
    <source>
        <dbReference type="Pfam" id="PF07727"/>
    </source>
</evidence>
<name>A0A699GQW9_TANCI</name>
<accession>A0A699GQW9</accession>
<evidence type="ECO:0000256" key="1">
    <source>
        <dbReference type="SAM" id="MobiDB-lite"/>
    </source>
</evidence>